<keyword evidence="2" id="KW-1185">Reference proteome</keyword>
<gene>
    <name evidence="1" type="ORF">FB384_004919</name>
</gene>
<proteinExistence type="predicted"/>
<comment type="caution">
    <text evidence="1">The sequence shown here is derived from an EMBL/GenBank/DDBJ whole genome shotgun (WGS) entry which is preliminary data.</text>
</comment>
<sequence length="76" mass="8707">MRHPRTQIVVCACGAESEPSEDDNWLTMWEGDHTQFECTAVVGWRWEPRLKSWLPPSLPAMTRYDVDPAAYLGRSA</sequence>
<dbReference type="EMBL" id="JACIBS010000009">
    <property type="protein sequence ID" value="MBB3665960.1"/>
    <property type="molecule type" value="Genomic_DNA"/>
</dbReference>
<dbReference type="RefSeq" id="WP_183787160.1">
    <property type="nucleotide sequence ID" value="NZ_JACIBS010000009.1"/>
</dbReference>
<evidence type="ECO:0000313" key="2">
    <source>
        <dbReference type="Proteomes" id="UP000564573"/>
    </source>
</evidence>
<protein>
    <submittedName>
        <fullName evidence="1">Uncharacterized protein</fullName>
    </submittedName>
</protein>
<evidence type="ECO:0000313" key="1">
    <source>
        <dbReference type="EMBL" id="MBB3665960.1"/>
    </source>
</evidence>
<organism evidence="1 2">
    <name type="scientific">Prauserella sediminis</name>
    <dbReference type="NCBI Taxonomy" id="577680"/>
    <lineage>
        <taxon>Bacteria</taxon>
        <taxon>Bacillati</taxon>
        <taxon>Actinomycetota</taxon>
        <taxon>Actinomycetes</taxon>
        <taxon>Pseudonocardiales</taxon>
        <taxon>Pseudonocardiaceae</taxon>
        <taxon>Prauserella</taxon>
        <taxon>Prauserella salsuginis group</taxon>
    </lineage>
</organism>
<dbReference type="AlphaFoldDB" id="A0A839XS06"/>
<accession>A0A839XS06</accession>
<dbReference type="Proteomes" id="UP000564573">
    <property type="component" value="Unassembled WGS sequence"/>
</dbReference>
<name>A0A839XS06_9PSEU</name>
<reference evidence="1 2" key="1">
    <citation type="submission" date="2020-08" db="EMBL/GenBank/DDBJ databases">
        <title>Sequencing the genomes of 1000 actinobacteria strains.</title>
        <authorList>
            <person name="Klenk H.-P."/>
        </authorList>
    </citation>
    <scope>NUCLEOTIDE SEQUENCE [LARGE SCALE GENOMIC DNA]</scope>
    <source>
        <strain evidence="1 2">DSM 45267</strain>
    </source>
</reference>